<dbReference type="InterPro" id="IPR029063">
    <property type="entry name" value="SAM-dependent_MTases_sf"/>
</dbReference>
<comment type="caution">
    <text evidence="3">The sequence shown here is derived from an EMBL/GenBank/DDBJ whole genome shotgun (WGS) entry which is preliminary data.</text>
</comment>
<accession>A0A1F4RYW4</accession>
<evidence type="ECO:0000313" key="4">
    <source>
        <dbReference type="Proteomes" id="UP000177905"/>
    </source>
</evidence>
<proteinExistence type="predicted"/>
<name>A0A1F4RYW4_UNCSA</name>
<dbReference type="InterPro" id="IPR013216">
    <property type="entry name" value="Methyltransf_11"/>
</dbReference>
<dbReference type="Gene3D" id="1.25.40.10">
    <property type="entry name" value="Tetratricopeptide repeat domain"/>
    <property type="match status" value="1"/>
</dbReference>
<keyword evidence="1" id="KW-0802">TPR repeat</keyword>
<feature type="domain" description="Methyltransferase type 11" evidence="2">
    <location>
        <begin position="34"/>
        <end position="77"/>
    </location>
</feature>
<protein>
    <recommendedName>
        <fullName evidence="2">Methyltransferase type 11 domain-containing protein</fullName>
    </recommendedName>
</protein>
<dbReference type="Gene3D" id="3.40.50.150">
    <property type="entry name" value="Vaccinia Virus protein VP39"/>
    <property type="match status" value="1"/>
</dbReference>
<dbReference type="AlphaFoldDB" id="A0A1F4RYW4"/>
<sequence>MKLNIGCGKKYLPDYVNIDFFDKTIADKNLKCWELPYKEDSVDSIIAEQLLEHIGYVGAKFALSEWFRVLTPNGHLSLTTPSFDDNIKAYSEASSGKKAALLNWIFGMEYEGYQHKFCFSKEILRKELAKAGFADIKISQFECGKDRVSFRVECKKPEKYDQKYSVVSALRRTFVAGKIIDPQNVHPVKIELENLIDKILQIDVYSKESVFELLYDSIILSPHIGRIVFDVFNSFKLFPTDSVKKLKIVIPYLIKNNFILQLYSFFVGSSNYISDNVENYLYACESAKSYLKSLQKIPLNKLSKGIFCFRSVNKLPYLKVISMFDLSHIFYIAASLSAQGAKAFIQKKNKEAKNLFDEALKFNPKNIFACWNMARLCILNGNLLGAIDFYSKSLMGCSPYLKEDLLKELNAVLRKNRWRGYNKPVIYDESKI</sequence>
<dbReference type="InterPro" id="IPR019734">
    <property type="entry name" value="TPR_rpt"/>
</dbReference>
<feature type="repeat" description="TPR" evidence="1">
    <location>
        <begin position="333"/>
        <end position="366"/>
    </location>
</feature>
<dbReference type="PROSITE" id="PS50005">
    <property type="entry name" value="TPR"/>
    <property type="match status" value="1"/>
</dbReference>
<dbReference type="GO" id="GO:0008757">
    <property type="term" value="F:S-adenosylmethionine-dependent methyltransferase activity"/>
    <property type="evidence" value="ECO:0007669"/>
    <property type="project" value="InterPro"/>
</dbReference>
<evidence type="ECO:0000256" key="1">
    <source>
        <dbReference type="PROSITE-ProRule" id="PRU00339"/>
    </source>
</evidence>
<dbReference type="Proteomes" id="UP000177905">
    <property type="component" value="Unassembled WGS sequence"/>
</dbReference>
<evidence type="ECO:0000259" key="2">
    <source>
        <dbReference type="Pfam" id="PF08241"/>
    </source>
</evidence>
<reference evidence="3 4" key="1">
    <citation type="journal article" date="2016" name="Nat. Commun.">
        <title>Thousands of microbial genomes shed light on interconnected biogeochemical processes in an aquifer system.</title>
        <authorList>
            <person name="Anantharaman K."/>
            <person name="Brown C.T."/>
            <person name="Hug L.A."/>
            <person name="Sharon I."/>
            <person name="Castelle C.J."/>
            <person name="Probst A.J."/>
            <person name="Thomas B.C."/>
            <person name="Singh A."/>
            <person name="Wilkins M.J."/>
            <person name="Karaoz U."/>
            <person name="Brodie E.L."/>
            <person name="Williams K.H."/>
            <person name="Hubbard S.S."/>
            <person name="Banfield J.F."/>
        </authorList>
    </citation>
    <scope>NUCLEOTIDE SEQUENCE [LARGE SCALE GENOMIC DNA]</scope>
</reference>
<dbReference type="SUPFAM" id="SSF53335">
    <property type="entry name" value="S-adenosyl-L-methionine-dependent methyltransferases"/>
    <property type="match status" value="1"/>
</dbReference>
<gene>
    <name evidence="3" type="ORF">A2290_02655</name>
</gene>
<dbReference type="EMBL" id="MEUA01000057">
    <property type="protein sequence ID" value="OGC13385.1"/>
    <property type="molecule type" value="Genomic_DNA"/>
</dbReference>
<dbReference type="Pfam" id="PF08241">
    <property type="entry name" value="Methyltransf_11"/>
    <property type="match status" value="1"/>
</dbReference>
<dbReference type="SUPFAM" id="SSF48452">
    <property type="entry name" value="TPR-like"/>
    <property type="match status" value="1"/>
</dbReference>
<organism evidence="3 4">
    <name type="scientific">candidate division WOR-1 bacterium RIFOXYB2_FULL_36_35</name>
    <dbReference type="NCBI Taxonomy" id="1802578"/>
    <lineage>
        <taxon>Bacteria</taxon>
        <taxon>Bacillati</taxon>
        <taxon>Saganbacteria</taxon>
    </lineage>
</organism>
<dbReference type="InterPro" id="IPR011990">
    <property type="entry name" value="TPR-like_helical_dom_sf"/>
</dbReference>
<evidence type="ECO:0000313" key="3">
    <source>
        <dbReference type="EMBL" id="OGC13385.1"/>
    </source>
</evidence>